<gene>
    <name evidence="10" type="ORF">HID58_009267</name>
</gene>
<dbReference type="InterPro" id="IPR004813">
    <property type="entry name" value="OPT"/>
</dbReference>
<comment type="caution">
    <text evidence="10">The sequence shown here is derived from an EMBL/GenBank/DDBJ whole genome shotgun (WGS) entry which is preliminary data.</text>
</comment>
<dbReference type="InterPro" id="IPR004648">
    <property type="entry name" value="Oligpept_transpt"/>
</dbReference>
<comment type="similarity">
    <text evidence="2">Belongs to the oligopeptide OPT transporter (TC 2.A.67.1) family.</text>
</comment>
<keyword evidence="7 9" id="KW-1133">Transmembrane helix</keyword>
<protein>
    <recommendedName>
        <fullName evidence="12">Magnesium transporter</fullName>
    </recommendedName>
</protein>
<evidence type="ECO:0000313" key="11">
    <source>
        <dbReference type="Proteomes" id="UP000824890"/>
    </source>
</evidence>
<evidence type="ECO:0000313" key="10">
    <source>
        <dbReference type="EMBL" id="KAH0932150.1"/>
    </source>
</evidence>
<dbReference type="Proteomes" id="UP000824890">
    <property type="component" value="Unassembled WGS sequence"/>
</dbReference>
<feature type="transmembrane region" description="Helical" evidence="9">
    <location>
        <begin position="118"/>
        <end position="136"/>
    </location>
</feature>
<evidence type="ECO:0000256" key="7">
    <source>
        <dbReference type="ARBA" id="ARBA00022989"/>
    </source>
</evidence>
<evidence type="ECO:0000256" key="6">
    <source>
        <dbReference type="ARBA" id="ARBA00022927"/>
    </source>
</evidence>
<evidence type="ECO:0000256" key="1">
    <source>
        <dbReference type="ARBA" id="ARBA00004141"/>
    </source>
</evidence>
<accession>A0ABQ8DS08</accession>
<proteinExistence type="inferred from homology"/>
<evidence type="ECO:0000256" key="3">
    <source>
        <dbReference type="ARBA" id="ARBA00022448"/>
    </source>
</evidence>
<evidence type="ECO:0000256" key="9">
    <source>
        <dbReference type="SAM" id="Phobius"/>
    </source>
</evidence>
<keyword evidence="6" id="KW-0653">Protein transport</keyword>
<keyword evidence="3" id="KW-0813">Transport</keyword>
<evidence type="ECO:0000256" key="2">
    <source>
        <dbReference type="ARBA" id="ARBA00005484"/>
    </source>
</evidence>
<dbReference type="PANTHER" id="PTHR22601">
    <property type="entry name" value="ISP4 LIKE PROTEIN"/>
    <property type="match status" value="1"/>
</dbReference>
<dbReference type="EMBL" id="JAGKQM010000003">
    <property type="protein sequence ID" value="KAH0932150.1"/>
    <property type="molecule type" value="Genomic_DNA"/>
</dbReference>
<evidence type="ECO:0000256" key="8">
    <source>
        <dbReference type="ARBA" id="ARBA00023136"/>
    </source>
</evidence>
<feature type="transmembrane region" description="Helical" evidence="9">
    <location>
        <begin position="54"/>
        <end position="80"/>
    </location>
</feature>
<dbReference type="Pfam" id="PF03169">
    <property type="entry name" value="OPT"/>
    <property type="match status" value="1"/>
</dbReference>
<comment type="subcellular location">
    <subcellularLocation>
        <location evidence="1">Membrane</location>
        <topology evidence="1">Multi-pass membrane protein</topology>
    </subcellularLocation>
</comment>
<keyword evidence="5" id="KW-0571">Peptide transport</keyword>
<organism evidence="10 11">
    <name type="scientific">Brassica napus</name>
    <name type="common">Rape</name>
    <dbReference type="NCBI Taxonomy" id="3708"/>
    <lineage>
        <taxon>Eukaryota</taxon>
        <taxon>Viridiplantae</taxon>
        <taxon>Streptophyta</taxon>
        <taxon>Embryophyta</taxon>
        <taxon>Tracheophyta</taxon>
        <taxon>Spermatophyta</taxon>
        <taxon>Magnoliopsida</taxon>
        <taxon>eudicotyledons</taxon>
        <taxon>Gunneridae</taxon>
        <taxon>Pentapetalae</taxon>
        <taxon>rosids</taxon>
        <taxon>malvids</taxon>
        <taxon>Brassicales</taxon>
        <taxon>Brassicaceae</taxon>
        <taxon>Brassiceae</taxon>
        <taxon>Brassica</taxon>
    </lineage>
</organism>
<keyword evidence="4 9" id="KW-0812">Transmembrane</keyword>
<evidence type="ECO:0008006" key="12">
    <source>
        <dbReference type="Google" id="ProtNLM"/>
    </source>
</evidence>
<keyword evidence="8 9" id="KW-0472">Membrane</keyword>
<evidence type="ECO:0000256" key="4">
    <source>
        <dbReference type="ARBA" id="ARBA00022692"/>
    </source>
</evidence>
<keyword evidence="11" id="KW-1185">Reference proteome</keyword>
<sequence>MAIFYWSNAYDAQKFPFYTSQTFDQAGHSYNITCILNEKDFNINLDAYNGYSKLYLSVMFALLNGLSFASLSATISQVALCDGKFIWGMWKKATTATKDKFEDVHSRLMKKNYQAVPQWWFIAGLVVSFAFALYACEGFDKQLQLPWWGLMT</sequence>
<evidence type="ECO:0000256" key="5">
    <source>
        <dbReference type="ARBA" id="ARBA00022856"/>
    </source>
</evidence>
<name>A0ABQ8DS08_BRANA</name>
<reference evidence="10 11" key="1">
    <citation type="submission" date="2021-05" db="EMBL/GenBank/DDBJ databases">
        <title>Genome Assembly of Synthetic Allotetraploid Brassica napus Reveals Homoeologous Exchanges between Subgenomes.</title>
        <authorList>
            <person name="Davis J.T."/>
        </authorList>
    </citation>
    <scope>NUCLEOTIDE SEQUENCE [LARGE SCALE GENOMIC DNA]</scope>
    <source>
        <strain evidence="11">cv. Da-Ae</strain>
        <tissue evidence="10">Seedling</tissue>
    </source>
</reference>